<accession>A0A7S8E5M2</accession>
<dbReference type="KEGG" id="pmet:G4Y79_13555"/>
<protein>
    <submittedName>
        <fullName evidence="1">Uncharacterized protein</fullName>
    </submittedName>
</protein>
<dbReference type="EMBL" id="CP062983">
    <property type="protein sequence ID" value="QPC80738.1"/>
    <property type="molecule type" value="Genomic_DNA"/>
</dbReference>
<organism evidence="1 2">
    <name type="scientific">Phototrophicus methaneseepsis</name>
    <dbReference type="NCBI Taxonomy" id="2710758"/>
    <lineage>
        <taxon>Bacteria</taxon>
        <taxon>Bacillati</taxon>
        <taxon>Chloroflexota</taxon>
        <taxon>Candidatus Thermofontia</taxon>
        <taxon>Phototrophicales</taxon>
        <taxon>Phototrophicaceae</taxon>
        <taxon>Phototrophicus</taxon>
    </lineage>
</organism>
<gene>
    <name evidence="1" type="ORF">G4Y79_13555</name>
</gene>
<proteinExistence type="predicted"/>
<evidence type="ECO:0000313" key="2">
    <source>
        <dbReference type="Proteomes" id="UP000594468"/>
    </source>
</evidence>
<dbReference type="Proteomes" id="UP000594468">
    <property type="component" value="Chromosome"/>
</dbReference>
<dbReference type="RefSeq" id="WP_195168813.1">
    <property type="nucleotide sequence ID" value="NZ_CP062983.1"/>
</dbReference>
<evidence type="ECO:0000313" key="1">
    <source>
        <dbReference type="EMBL" id="QPC80738.1"/>
    </source>
</evidence>
<dbReference type="AlphaFoldDB" id="A0A7S8E5M2"/>
<reference evidence="1 2" key="1">
    <citation type="submission" date="2020-02" db="EMBL/GenBank/DDBJ databases">
        <authorList>
            <person name="Zheng R.K."/>
            <person name="Sun C.M."/>
        </authorList>
    </citation>
    <scope>NUCLEOTIDE SEQUENCE [LARGE SCALE GENOMIC DNA]</scope>
    <source>
        <strain evidence="2">rifampicinis</strain>
    </source>
</reference>
<name>A0A7S8E5M2_9CHLR</name>
<keyword evidence="2" id="KW-1185">Reference proteome</keyword>
<sequence length="150" mass="17128">MSVQKPKPSIPGPLLKPKLDTKFHIDYEWWDTNSDIELRSYLLSHLPQEERENLEEMPEDRQIDYVDPETGEVFRLDALGLALQEAAKDEDFINAQISLVDSVFRVFLKNGNKPLSPQELEPLTERPASTILKTLGGIKVYRGIRPIDLG</sequence>